<dbReference type="CDD" id="cd05379">
    <property type="entry name" value="CAP_bacterial"/>
    <property type="match status" value="1"/>
</dbReference>
<feature type="signal peptide" evidence="1">
    <location>
        <begin position="1"/>
        <end position="18"/>
    </location>
</feature>
<evidence type="ECO:0000313" key="3">
    <source>
        <dbReference type="EMBL" id="MBK1828676.1"/>
    </source>
</evidence>
<evidence type="ECO:0000259" key="2">
    <source>
        <dbReference type="Pfam" id="PF00188"/>
    </source>
</evidence>
<evidence type="ECO:0000256" key="1">
    <source>
        <dbReference type="SAM" id="SignalP"/>
    </source>
</evidence>
<reference evidence="3" key="1">
    <citation type="submission" date="2021-01" db="EMBL/GenBank/DDBJ databases">
        <title>Modified the classification status of verrucomicrobia.</title>
        <authorList>
            <person name="Feng X."/>
        </authorList>
    </citation>
    <scope>NUCLEOTIDE SEQUENCE</scope>
    <source>
        <strain evidence="3">KCTC 22201</strain>
    </source>
</reference>
<dbReference type="InterPro" id="IPR014044">
    <property type="entry name" value="CAP_dom"/>
</dbReference>
<dbReference type="PANTHER" id="PTHR31157">
    <property type="entry name" value="SCP DOMAIN-CONTAINING PROTEIN"/>
    <property type="match status" value="1"/>
</dbReference>
<sequence length="354" mass="39271">MKTLSVVLALGLALPASAQQAGAAADFTRKAGQWMMSTEASKRQAAYRTWMQMGPDAMDDYEKSLGVARKAHSAAIDKLCATSGRSTNPYLEHLTVAEELDAERDRVMPLIRTDWKKEPKKIAMLREEMENLTVLHEKAVRIAKADTTKLDATVNSHLDALAEIAREMERFDDTLSTSEMDDDALRQFVLEDHFEASHLMKARERFIKTRDAHAKLEETTETNRKLGGWCSGAMQNFTEILNGERAVLGLPPLRIEEKLSAAAEGHSKDMARLGFFAHESPVPEKKTPWDRARKAGFQGQASGENIFMGSTSPQAAYNGWFASDGHRFIMMASGPNVIGVGIAGKHWTMMTGRQ</sequence>
<gene>
    <name evidence="3" type="ORF">JIN81_16705</name>
</gene>
<dbReference type="InterPro" id="IPR035940">
    <property type="entry name" value="CAP_sf"/>
</dbReference>
<protein>
    <submittedName>
        <fullName evidence="3">CAP domain-containing protein</fullName>
    </submittedName>
</protein>
<dbReference type="Pfam" id="PF00188">
    <property type="entry name" value="CAP"/>
    <property type="match status" value="1"/>
</dbReference>
<proteinExistence type="predicted"/>
<feature type="chain" id="PRO_5036745610" evidence="1">
    <location>
        <begin position="19"/>
        <end position="354"/>
    </location>
</feature>
<feature type="domain" description="SCP" evidence="2">
    <location>
        <begin position="240"/>
        <end position="343"/>
    </location>
</feature>
<dbReference type="PANTHER" id="PTHR31157:SF1">
    <property type="entry name" value="SCP DOMAIN-CONTAINING PROTEIN"/>
    <property type="match status" value="1"/>
</dbReference>
<dbReference type="RefSeq" id="WP_200282574.1">
    <property type="nucleotide sequence ID" value="NZ_JAENII010000015.1"/>
</dbReference>
<dbReference type="EMBL" id="JAENII010000015">
    <property type="protein sequence ID" value="MBK1828676.1"/>
    <property type="molecule type" value="Genomic_DNA"/>
</dbReference>
<dbReference type="SUPFAM" id="SSF55797">
    <property type="entry name" value="PR-1-like"/>
    <property type="match status" value="1"/>
</dbReference>
<dbReference type="Proteomes" id="UP000658278">
    <property type="component" value="Unassembled WGS sequence"/>
</dbReference>
<name>A0A934VH37_9BACT</name>
<accession>A0A934VH37</accession>
<dbReference type="AlphaFoldDB" id="A0A934VH37"/>
<dbReference type="Gene3D" id="3.40.33.10">
    <property type="entry name" value="CAP"/>
    <property type="match status" value="1"/>
</dbReference>
<keyword evidence="4" id="KW-1185">Reference proteome</keyword>
<keyword evidence="1" id="KW-0732">Signal</keyword>
<evidence type="ECO:0000313" key="4">
    <source>
        <dbReference type="Proteomes" id="UP000658278"/>
    </source>
</evidence>
<comment type="caution">
    <text evidence="3">The sequence shown here is derived from an EMBL/GenBank/DDBJ whole genome shotgun (WGS) entry which is preliminary data.</text>
</comment>
<organism evidence="3 4">
    <name type="scientific">Haloferula rosea</name>
    <dbReference type="NCBI Taxonomy" id="490093"/>
    <lineage>
        <taxon>Bacteria</taxon>
        <taxon>Pseudomonadati</taxon>
        <taxon>Verrucomicrobiota</taxon>
        <taxon>Verrucomicrobiia</taxon>
        <taxon>Verrucomicrobiales</taxon>
        <taxon>Verrucomicrobiaceae</taxon>
        <taxon>Haloferula</taxon>
    </lineage>
</organism>